<sequence>MRPEIEQELAHLLLTELLAYQFASPVRWIETQDVFLKDHNTERVVEIGPSPTLAGMASRTIKAKYESYDAALSLQRQVLCYAKDSKEIYYTPDPVEAPTEAPAAATTSAAAPVAAATAAPVAAAVAAAPAAAPAGPVADIPDEPVKASLLIHVLVAQKLKKPLDQIPMSKAIKDLVNGKSTVQNEILGDLGKEFGATPEKPEDTPLDELAEQFQESFNGALGKQSSSLIARLMSSKMPGGFSVSVARKYLQSRWGLGSGRQDSVLLMALTEEPASRLGNEGDAKAFLDGIAQKYASKAGISLASAAAGAGAAAGGAGGATIDAAAFEELTKDNKILARQQLQVLARYLKMDLNKASKVVDQQKDTLKDLQSQLDFITNELGETFIDGLSSSFSRKKARVFDSSWNWSRQSLLTLYFEIIHGLLKRVDRELVSEAINIMNRSNAALIKFMEYHINKAKGKTDENYVLAHELGSQLIENCKEVLDIDPVYKDISYPLAPKTTVDHKGNISYSEEPRENVRKLQQYVHEMAQGSTITKEERPTIADDLTKVYKAITKQTEVSESSKIQLEKVYGELIKFLESNDEIEMHRSTTVAGINDDNLDTDSAKEVASLQKSSSISNPVSKAIPPETIPFLHLKKRLPNNEWSYDRQLTSVYLDGLEQAAVNGVTFKEKYVLMTGCGAGSIGAEVLKGLLQGGAKVIVTTSRFSKKVTDFYQEMYATYGARGSTLVVVPFNQGSKQDVNALVEYIYDDVKKGGLGWDLDAIIPFAAIPENGIDLAQIDSKSELAHRIMLTNVLRIMGAVKQQKSSRGIETRPAQVILPLSPNHGTFGSDGLYSESKLSLETLFNRWFSENWANQLTICGAVIGWTRGTGLMSANNIISEGIENLGVRTFSQAEMGFNLLGLLTPEITQLCQKSPVWADLNGGLQFITQLKDKTNQLRQDILESSDIRKAVSIETAIEHKVVNGENADAPFAKTQINPRANQKFDFPELKPYEEIKKLAPNLEGLLNLEKVVVVTGFAEVGPWGSSRTRWEMEAYGEFSLEGCIEIAWIMGLIKYHNGNLKGRPYTGWVDAKTNEPVEDKDVKSKYEAYILEHCGIRLIEPELFNGYDPKKKEFIQEVVIEEDLAEFEASKDTAEHFKAQHGEKCEIQENAETGEYTVKLLKGATLYIPKALKFDRLVAGQIPTGWDARRYGISEDTISQVDPITLFVLVAVVEAFISAGISDPYELYKYIHVSELGNCSGSGMGGVSALRGMFRDRYKDQPVQNDILQESFINTMSAWVNMLLLSSSGPIKTPVGACATAVESLDIGFETIVSGKAKVCIVGGYDDFQEEGSYEFGNMNATSNTLDEFEQGRAPSEMSRPATTTRNGFMESQGSGIQIIMNAKLALEMGVPIYGILGMTATATDKIGRSVPAPGKGILTTAREHHGDLKHNASLLDMSYRKRQVERRVREVKSWIDSEYEFLQEEAKSMPTEEQESYISERIQEIQDEAEKQINSAKDYYGNFFFVNNPRIAPIRGALATFGLTIDDIDVCSLHGTSTKANDKNESAALNMMFEHLGRTEGNPSMAVFQKYLTGHPKGAAGAWMFNGGLQILNSGIVPGNRNADNIDQELEKFEYLLFPSKSIKTDGVKAVSVTSFGFGQKGAQAIAINADYLYAVLSKDEYESYAKKFNERHNKAYSHYHKAFVTNTLFKSKEHAPYTEDLQNPVYLDPLVRVSKVKSGELEYTTKGVQSDSYISKSAKHTSKVLSSLTSDVGAKNVGVDVELISAINTENETFIERNFTAAEIAYCKSAPSPQSSFAGTWSAKEAVFKALGVESKGAGAQLKDIEIVRDSTGAPQVELHGDAAKAAPNASVKVSISHDDFQSVAVAILN</sequence>
<keyword evidence="6 20" id="KW-0479">Metal-binding</keyword>
<organism evidence="26 27">
    <name type="scientific">Cyberlindnera jadinii (strain ATCC 18201 / CBS 1600 / BCRC 20928 / JCM 3617 / NBRC 0987 / NRRL Y-1542)</name>
    <name type="common">Torula yeast</name>
    <name type="synonym">Candida utilis</name>
    <dbReference type="NCBI Taxonomy" id="983966"/>
    <lineage>
        <taxon>Eukaryota</taxon>
        <taxon>Fungi</taxon>
        <taxon>Dikarya</taxon>
        <taxon>Ascomycota</taxon>
        <taxon>Saccharomycotina</taxon>
        <taxon>Saccharomycetes</taxon>
        <taxon>Phaffomycetales</taxon>
        <taxon>Phaffomycetaceae</taxon>
        <taxon>Cyberlindnera</taxon>
    </lineage>
</organism>
<dbReference type="Pfam" id="PF02801">
    <property type="entry name" value="Ketoacyl-synt_C"/>
    <property type="match status" value="1"/>
</dbReference>
<dbReference type="PANTHER" id="PTHR10982:SF21">
    <property type="entry name" value="FATTY ACID SYNTHASE SUBUNIT BETA"/>
    <property type="match status" value="1"/>
</dbReference>
<evidence type="ECO:0000256" key="7">
    <source>
        <dbReference type="ARBA" id="ARBA00022832"/>
    </source>
</evidence>
<dbReference type="InterPro" id="IPR040899">
    <property type="entry name" value="Fas_alpha_ACP"/>
</dbReference>
<keyword evidence="9" id="KW-0521">NADP</keyword>
<dbReference type="GO" id="GO:0008897">
    <property type="term" value="F:holo-[acyl-carrier-protein] synthase activity"/>
    <property type="evidence" value="ECO:0007669"/>
    <property type="project" value="InterPro"/>
</dbReference>
<keyword evidence="12" id="KW-0443">Lipid metabolism</keyword>
<evidence type="ECO:0000256" key="22">
    <source>
        <dbReference type="SAM" id="Coils"/>
    </source>
</evidence>
<feature type="modified residue" description="O-(pantetheine 4'-phosphoryl)serine" evidence="21">
    <location>
        <position position="180"/>
    </location>
</feature>
<evidence type="ECO:0000256" key="8">
    <source>
        <dbReference type="ARBA" id="ARBA00022842"/>
    </source>
</evidence>
<evidence type="ECO:0000256" key="11">
    <source>
        <dbReference type="ARBA" id="ARBA00023027"/>
    </source>
</evidence>
<feature type="coiled-coil region" evidence="22">
    <location>
        <begin position="352"/>
        <end position="379"/>
    </location>
</feature>
<evidence type="ECO:0000256" key="19">
    <source>
        <dbReference type="PIRSR" id="PIRSR000454-1"/>
    </source>
</evidence>
<dbReference type="InterPro" id="IPR018201">
    <property type="entry name" value="Ketoacyl_synth_AS"/>
</dbReference>
<dbReference type="FunFam" id="3.90.470.20:FF:000005">
    <property type="entry name" value="Fatty acid synthase alpha subunit FasA"/>
    <property type="match status" value="1"/>
</dbReference>
<dbReference type="InterPro" id="IPR016039">
    <property type="entry name" value="Thiolase-like"/>
</dbReference>
<accession>A0A0H5C9W8</accession>
<feature type="binding site" evidence="20">
    <location>
        <position position="1762"/>
    </location>
    <ligand>
        <name>Mg(2+)</name>
        <dbReference type="ChEBI" id="CHEBI:18420"/>
    </ligand>
</feature>
<comment type="catalytic activity">
    <reaction evidence="15">
        <text>acetyl-CoA + n malonyl-CoA + 2n NADPH + 4n H(+) = a long-chain-acyl-CoA + n CoA + n CO2 + 2n NADP(+).</text>
        <dbReference type="EC" id="2.3.1.86"/>
    </reaction>
</comment>
<dbReference type="GO" id="GO:0000287">
    <property type="term" value="F:magnesium ion binding"/>
    <property type="evidence" value="ECO:0007669"/>
    <property type="project" value="InterPro"/>
</dbReference>
<keyword evidence="4" id="KW-0597">Phosphoprotein</keyword>
<dbReference type="SUPFAM" id="SSF53901">
    <property type="entry name" value="Thiolase-like"/>
    <property type="match status" value="2"/>
</dbReference>
<dbReference type="GO" id="GO:0042759">
    <property type="term" value="P:long-chain fatty acid biosynthetic process"/>
    <property type="evidence" value="ECO:0007669"/>
    <property type="project" value="UniProtKB-UniRule"/>
</dbReference>
<dbReference type="GO" id="GO:0005835">
    <property type="term" value="C:fatty acid synthase complex"/>
    <property type="evidence" value="ECO:0007669"/>
    <property type="project" value="InterPro"/>
</dbReference>
<dbReference type="GO" id="GO:0004312">
    <property type="term" value="F:fatty acid synthase activity"/>
    <property type="evidence" value="ECO:0007669"/>
    <property type="project" value="InterPro"/>
</dbReference>
<protein>
    <recommendedName>
        <fullName evidence="18">Fatty acid synthase subunit alpha</fullName>
        <ecNumber evidence="18">2.3.1.86</ecNumber>
    </recommendedName>
    <domain>
        <recommendedName>
            <fullName evidence="18">3-oxoacyl-[acyl-carrier-protein] reductase</fullName>
            <ecNumber evidence="18">1.1.1.100</ecNumber>
        </recommendedName>
    </domain>
    <domain>
        <recommendedName>
            <fullName evidence="18">3-oxoacyl-[acyl-carrier-protein] synthase</fullName>
            <ecNumber evidence="18">2.3.1.41</ecNumber>
        </recommendedName>
    </domain>
</protein>
<dbReference type="Pfam" id="PF18325">
    <property type="entry name" value="Fas_alpha_ACP"/>
    <property type="match status" value="1"/>
</dbReference>
<dbReference type="Gene3D" id="3.40.47.10">
    <property type="match status" value="1"/>
</dbReference>
<dbReference type="Gene3D" id="3.90.470.20">
    <property type="entry name" value="4'-phosphopantetheinyl transferase domain"/>
    <property type="match status" value="1"/>
</dbReference>
<dbReference type="GO" id="GO:0004315">
    <property type="term" value="F:3-oxoacyl-[acyl-carrier-protein] synthase activity"/>
    <property type="evidence" value="ECO:0007669"/>
    <property type="project" value="UniProtKB-EC"/>
</dbReference>
<dbReference type="SUPFAM" id="SSF56214">
    <property type="entry name" value="4'-phosphopantetheinyl transferase"/>
    <property type="match status" value="1"/>
</dbReference>
<evidence type="ECO:0000256" key="13">
    <source>
        <dbReference type="ARBA" id="ARBA00023160"/>
    </source>
</evidence>
<evidence type="ECO:0000256" key="21">
    <source>
        <dbReference type="PIRSR" id="PIRSR000454-4"/>
    </source>
</evidence>
<evidence type="ECO:0000256" key="16">
    <source>
        <dbReference type="ARBA" id="ARBA00048508"/>
    </source>
</evidence>
<evidence type="ECO:0000313" key="26">
    <source>
        <dbReference type="EMBL" id="CEP24892.1"/>
    </source>
</evidence>
<evidence type="ECO:0000256" key="6">
    <source>
        <dbReference type="ARBA" id="ARBA00022723"/>
    </source>
</evidence>
<dbReference type="Pfam" id="PF01648">
    <property type="entry name" value="ACPS"/>
    <property type="match status" value="1"/>
</dbReference>
<keyword evidence="3" id="KW-0444">Lipid biosynthesis</keyword>
<feature type="region of interest" description="Disordered" evidence="23">
    <location>
        <begin position="1350"/>
        <end position="1369"/>
    </location>
</feature>
<evidence type="ECO:0000259" key="24">
    <source>
        <dbReference type="PROSITE" id="PS50075"/>
    </source>
</evidence>
<dbReference type="EC" id="2.3.1.86" evidence="18"/>
<keyword evidence="5 18" id="KW-0808">Transferase</keyword>
<dbReference type="SUPFAM" id="SSF52151">
    <property type="entry name" value="FabD/lysophospholipase-like"/>
    <property type="match status" value="1"/>
</dbReference>
<dbReference type="InterPro" id="IPR037143">
    <property type="entry name" value="4-PPantetheinyl_Trfase_dom_sf"/>
</dbReference>
<dbReference type="EMBL" id="CDQK01000007">
    <property type="protein sequence ID" value="CEP24892.1"/>
    <property type="molecule type" value="Genomic_DNA"/>
</dbReference>
<dbReference type="Gene3D" id="6.10.250.1930">
    <property type="match status" value="1"/>
</dbReference>
<comment type="catalytic activity">
    <reaction evidence="17 18">
        <text>a fatty acyl-[ACP] + malonyl-[ACP] + H(+) = a 3-oxoacyl-[ACP] + holo-[ACP] + CO2</text>
        <dbReference type="Rhea" id="RHEA:22836"/>
        <dbReference type="Rhea" id="RHEA-COMP:9623"/>
        <dbReference type="Rhea" id="RHEA-COMP:9685"/>
        <dbReference type="Rhea" id="RHEA-COMP:9916"/>
        <dbReference type="Rhea" id="RHEA-COMP:14125"/>
        <dbReference type="ChEBI" id="CHEBI:15378"/>
        <dbReference type="ChEBI" id="CHEBI:16526"/>
        <dbReference type="ChEBI" id="CHEBI:64479"/>
        <dbReference type="ChEBI" id="CHEBI:78449"/>
        <dbReference type="ChEBI" id="CHEBI:78776"/>
        <dbReference type="ChEBI" id="CHEBI:138651"/>
        <dbReference type="EC" id="2.3.1.41"/>
    </reaction>
</comment>
<dbReference type="Gene3D" id="3.90.25.70">
    <property type="match status" value="1"/>
</dbReference>
<evidence type="ECO:0000256" key="4">
    <source>
        <dbReference type="ARBA" id="ARBA00022553"/>
    </source>
</evidence>
<feature type="binding site" evidence="20">
    <location>
        <position position="1860"/>
    </location>
    <ligand>
        <name>Mg(2+)</name>
        <dbReference type="ChEBI" id="CHEBI:18420"/>
    </ligand>
</feature>
<dbReference type="InterPro" id="IPR050830">
    <property type="entry name" value="Fungal_FAS"/>
</dbReference>
<dbReference type="SUPFAM" id="SSF51735">
    <property type="entry name" value="NAD(P)-binding Rossmann-fold domains"/>
    <property type="match status" value="1"/>
</dbReference>
<dbReference type="GO" id="GO:0004321">
    <property type="term" value="F:fatty-acyl-CoA synthase activity"/>
    <property type="evidence" value="ECO:0007669"/>
    <property type="project" value="UniProtKB-EC"/>
</dbReference>
<evidence type="ECO:0000256" key="15">
    <source>
        <dbReference type="ARBA" id="ARBA00048237"/>
    </source>
</evidence>
<evidence type="ECO:0000256" key="12">
    <source>
        <dbReference type="ARBA" id="ARBA00023098"/>
    </source>
</evidence>
<evidence type="ECO:0000256" key="3">
    <source>
        <dbReference type="ARBA" id="ARBA00022516"/>
    </source>
</evidence>
<dbReference type="PIRSF" id="PIRSF000454">
    <property type="entry name" value="FAS_yeast_alpha"/>
    <property type="match status" value="1"/>
</dbReference>
<feature type="binding site" evidence="20">
    <location>
        <position position="1764"/>
    </location>
    <ligand>
        <name>Mg(2+)</name>
        <dbReference type="ChEBI" id="CHEBI:18420"/>
    </ligand>
</feature>
<keyword evidence="7" id="KW-0276">Fatty acid metabolism</keyword>
<dbReference type="InterPro" id="IPR014030">
    <property type="entry name" value="Ketoacyl_synth_N"/>
</dbReference>
<dbReference type="InterPro" id="IPR008278">
    <property type="entry name" value="4-PPantetheinyl_Trfase_dom"/>
</dbReference>
<keyword evidence="10" id="KW-0560">Oxidoreductase</keyword>
<dbReference type="PROSITE" id="PS00606">
    <property type="entry name" value="KS3_1"/>
    <property type="match status" value="1"/>
</dbReference>
<dbReference type="Gene3D" id="3.30.70.2490">
    <property type="match status" value="1"/>
</dbReference>
<dbReference type="EC" id="1.1.1.100" evidence="18"/>
<feature type="binding site" evidence="20">
    <location>
        <position position="1763"/>
    </location>
    <ligand>
        <name>Mg(2+)</name>
        <dbReference type="ChEBI" id="CHEBI:18420"/>
    </ligand>
</feature>
<dbReference type="PROSITE" id="PS50075">
    <property type="entry name" value="CARRIER"/>
    <property type="match status" value="1"/>
</dbReference>
<keyword evidence="14" id="KW-0511">Multifunctional enzyme</keyword>
<gene>
    <name evidence="26" type="primary">FAS2</name>
    <name evidence="26" type="ORF">BN1211_5833</name>
</gene>
<evidence type="ECO:0000256" key="20">
    <source>
        <dbReference type="PIRSR" id="PIRSR000454-3"/>
    </source>
</evidence>
<feature type="binding site" evidence="20">
    <location>
        <position position="1859"/>
    </location>
    <ligand>
        <name>Mg(2+)</name>
        <dbReference type="ChEBI" id="CHEBI:18420"/>
    </ligand>
</feature>
<evidence type="ECO:0000256" key="17">
    <source>
        <dbReference type="ARBA" id="ARBA00049541"/>
    </source>
</evidence>
<dbReference type="GO" id="GO:0004316">
    <property type="term" value="F:3-oxoacyl-[acyl-carrier-protein] reductase (NADPH) activity"/>
    <property type="evidence" value="ECO:0007669"/>
    <property type="project" value="UniProtKB-EC"/>
</dbReference>
<dbReference type="InterPro" id="IPR009081">
    <property type="entry name" value="PP-bd_ACP"/>
</dbReference>
<evidence type="ECO:0000259" key="25">
    <source>
        <dbReference type="PROSITE" id="PS52004"/>
    </source>
</evidence>
<comment type="catalytic activity">
    <reaction evidence="16 18">
        <text>a (3R)-hydroxyacyl-[ACP] + NADP(+) = a 3-oxoacyl-[ACP] + NADPH + H(+)</text>
        <dbReference type="Rhea" id="RHEA:17397"/>
        <dbReference type="Rhea" id="RHEA-COMP:9916"/>
        <dbReference type="Rhea" id="RHEA-COMP:9945"/>
        <dbReference type="ChEBI" id="CHEBI:15378"/>
        <dbReference type="ChEBI" id="CHEBI:57783"/>
        <dbReference type="ChEBI" id="CHEBI:58349"/>
        <dbReference type="ChEBI" id="CHEBI:78776"/>
        <dbReference type="ChEBI" id="CHEBI:78827"/>
        <dbReference type="EC" id="1.1.1.100"/>
    </reaction>
</comment>
<dbReference type="InterPro" id="IPR020841">
    <property type="entry name" value="PKS_Beta-ketoAc_synthase_dom"/>
</dbReference>
<evidence type="ECO:0000256" key="5">
    <source>
        <dbReference type="ARBA" id="ARBA00022679"/>
    </source>
</evidence>
<evidence type="ECO:0000256" key="9">
    <source>
        <dbReference type="ARBA" id="ARBA00022857"/>
    </source>
</evidence>
<keyword evidence="2 18" id="KW-0596">Phosphopantetheine</keyword>
<dbReference type="Proteomes" id="UP000038830">
    <property type="component" value="Unassembled WGS sequence"/>
</dbReference>
<proteinExistence type="inferred from homology"/>
<dbReference type="FunFam" id="3.90.25.70:FF:000001">
    <property type="entry name" value="Fatty acid synthase subunit alpha"/>
    <property type="match status" value="1"/>
</dbReference>
<dbReference type="FunFam" id="3.30.70.2490:FF:000001">
    <property type="entry name" value="Fatty acid synthase subunit alpha"/>
    <property type="match status" value="1"/>
</dbReference>
<evidence type="ECO:0000256" key="14">
    <source>
        <dbReference type="ARBA" id="ARBA00023268"/>
    </source>
</evidence>
<dbReference type="CDD" id="cd08950">
    <property type="entry name" value="KR_fFAS_SDR_c_like"/>
    <property type="match status" value="1"/>
</dbReference>
<dbReference type="InterPro" id="IPR026025">
    <property type="entry name" value="FAS_alpha_yeast"/>
</dbReference>
<comment type="similarity">
    <text evidence="1 18">Belongs to the thiolase-like superfamily. Fungal fatty acid synthetase subunit alpha family.</text>
</comment>
<evidence type="ECO:0000256" key="18">
    <source>
        <dbReference type="PIRNR" id="PIRNR000454"/>
    </source>
</evidence>
<dbReference type="InterPro" id="IPR047224">
    <property type="entry name" value="FAS_alpha_su_C"/>
</dbReference>
<evidence type="ECO:0000256" key="2">
    <source>
        <dbReference type="ARBA" id="ARBA00022450"/>
    </source>
</evidence>
<dbReference type="PANTHER" id="PTHR10982">
    <property type="entry name" value="MALONYL COA-ACYL CARRIER PROTEIN TRANSACYLASE"/>
    <property type="match status" value="1"/>
</dbReference>
<dbReference type="Pfam" id="PF18314">
    <property type="entry name" value="FAS_I_H"/>
    <property type="match status" value="1"/>
</dbReference>
<reference evidence="27" key="1">
    <citation type="journal article" date="2015" name="J. Biotechnol.">
        <title>The structure of the Cyberlindnera jadinii genome and its relation to Candida utilis analyzed by the occurrence of single nucleotide polymorphisms.</title>
        <authorList>
            <person name="Rupp O."/>
            <person name="Brinkrolf K."/>
            <person name="Buerth C."/>
            <person name="Kunigo M."/>
            <person name="Schneider J."/>
            <person name="Jaenicke S."/>
            <person name="Goesmann A."/>
            <person name="Puehler A."/>
            <person name="Jaeger K.-E."/>
            <person name="Ernst J.F."/>
        </authorList>
    </citation>
    <scope>NUCLEOTIDE SEQUENCE [LARGE SCALE GENOMIC DNA]</scope>
    <source>
        <strain evidence="27">ATCC 18201 / CBS 1600 / BCRC 20928 / JCM 3617 / NBRC 0987 / NRRL Y-1542</strain>
    </source>
</reference>
<dbReference type="Pfam" id="PF00109">
    <property type="entry name" value="ketoacyl-synt"/>
    <property type="match status" value="1"/>
</dbReference>
<keyword evidence="11" id="KW-0520">NAD</keyword>
<keyword evidence="22" id="KW-0175">Coiled coil</keyword>
<dbReference type="EC" id="2.3.1.41" evidence="18"/>
<feature type="domain" description="Carrier" evidence="24">
    <location>
        <begin position="145"/>
        <end position="220"/>
    </location>
</feature>
<dbReference type="InterPro" id="IPR036291">
    <property type="entry name" value="NAD(P)-bd_dom_sf"/>
</dbReference>
<dbReference type="InterPro" id="IPR016035">
    <property type="entry name" value="Acyl_Trfase/lysoPLipase"/>
</dbReference>
<dbReference type="InterPro" id="IPR014031">
    <property type="entry name" value="Ketoacyl_synth_C"/>
</dbReference>
<evidence type="ECO:0000256" key="1">
    <source>
        <dbReference type="ARBA" id="ARBA00007485"/>
    </source>
</evidence>
<dbReference type="NCBIfam" id="TIGR00556">
    <property type="entry name" value="pantethn_trn"/>
    <property type="match status" value="1"/>
</dbReference>
<evidence type="ECO:0000256" key="23">
    <source>
        <dbReference type="SAM" id="MobiDB-lite"/>
    </source>
</evidence>
<dbReference type="InterPro" id="IPR041550">
    <property type="entry name" value="FASI_helical"/>
</dbReference>
<evidence type="ECO:0000313" key="27">
    <source>
        <dbReference type="Proteomes" id="UP000038830"/>
    </source>
</evidence>
<keyword evidence="8 20" id="KW-0460">Magnesium</keyword>
<dbReference type="InterPro" id="IPR004568">
    <property type="entry name" value="Ppantetheine-prot_Trfase_dom"/>
</dbReference>
<dbReference type="PROSITE" id="PS52004">
    <property type="entry name" value="KS3_2"/>
    <property type="match status" value="1"/>
</dbReference>
<feature type="domain" description="Ketosynthase family 3 (KS3)" evidence="25">
    <location>
        <begin position="1115"/>
        <end position="1650"/>
    </location>
</feature>
<keyword evidence="13" id="KW-0275">Fatty acid biosynthesis</keyword>
<evidence type="ECO:0000256" key="10">
    <source>
        <dbReference type="ARBA" id="ARBA00023002"/>
    </source>
</evidence>
<name>A0A0H5C9W8_CYBJN</name>
<dbReference type="CDD" id="cd00828">
    <property type="entry name" value="elong_cond_enzymes"/>
    <property type="match status" value="1"/>
</dbReference>
<dbReference type="Gene3D" id="6.10.140.1410">
    <property type="match status" value="1"/>
</dbReference>
<dbReference type="Gene3D" id="3.40.50.720">
    <property type="entry name" value="NAD(P)-binding Rossmann-like Domain"/>
    <property type="match status" value="1"/>
</dbReference>
<feature type="active site" description="For beta-ketoacyl synthase activity" evidence="19">
    <location>
        <position position="1298"/>
    </location>
</feature>